<organism evidence="1 2">
    <name type="scientific">Variovorax paradoxus</name>
    <dbReference type="NCBI Taxonomy" id="34073"/>
    <lineage>
        <taxon>Bacteria</taxon>
        <taxon>Pseudomonadati</taxon>
        <taxon>Pseudomonadota</taxon>
        <taxon>Betaproteobacteria</taxon>
        <taxon>Burkholderiales</taxon>
        <taxon>Comamonadaceae</taxon>
        <taxon>Variovorax</taxon>
    </lineage>
</organism>
<evidence type="ECO:0000313" key="2">
    <source>
        <dbReference type="Proteomes" id="UP001224845"/>
    </source>
</evidence>
<dbReference type="Proteomes" id="UP001224845">
    <property type="component" value="Unassembled WGS sequence"/>
</dbReference>
<dbReference type="RefSeq" id="WP_086012243.1">
    <property type="nucleotide sequence ID" value="NZ_CAXUQF020000002.1"/>
</dbReference>
<proteinExistence type="predicted"/>
<sequence length="60" mass="6765">MDRHTFKDGAIDLWVEQESSIQLKSISKFGDPVELTASEARALADQLKRFADLLDQLDNS</sequence>
<protein>
    <submittedName>
        <fullName evidence="1">Uncharacterized protein</fullName>
    </submittedName>
</protein>
<reference evidence="1" key="1">
    <citation type="submission" date="2023-07" db="EMBL/GenBank/DDBJ databases">
        <title>Sorghum-associated microbial communities from plants grown in Nebraska, USA.</title>
        <authorList>
            <person name="Schachtman D."/>
        </authorList>
    </citation>
    <scope>NUCLEOTIDE SEQUENCE</scope>
    <source>
        <strain evidence="1">DS3315</strain>
    </source>
</reference>
<name>A0AAW8EGI9_VARPD</name>
<evidence type="ECO:0000313" key="1">
    <source>
        <dbReference type="EMBL" id="MDP9971922.1"/>
    </source>
</evidence>
<dbReference type="AlphaFoldDB" id="A0AAW8EGI9"/>
<dbReference type="EMBL" id="JAUSRV010000007">
    <property type="protein sequence ID" value="MDP9971922.1"/>
    <property type="molecule type" value="Genomic_DNA"/>
</dbReference>
<comment type="caution">
    <text evidence="1">The sequence shown here is derived from an EMBL/GenBank/DDBJ whole genome shotgun (WGS) entry which is preliminary data.</text>
</comment>
<gene>
    <name evidence="1" type="ORF">J2W39_003164</name>
</gene>
<accession>A0AAW8EGI9</accession>